<dbReference type="AlphaFoldDB" id="A0A250WSP8"/>
<dbReference type="PROSITE" id="PS51519">
    <property type="entry name" value="RWP_RK"/>
    <property type="match status" value="1"/>
</dbReference>
<dbReference type="Proteomes" id="UP000232323">
    <property type="component" value="Unassembled WGS sequence"/>
</dbReference>
<accession>A0A250WSP8</accession>
<dbReference type="InterPro" id="IPR003035">
    <property type="entry name" value="RWP-RK_dom"/>
</dbReference>
<feature type="region of interest" description="Disordered" evidence="5">
    <location>
        <begin position="218"/>
        <end position="322"/>
    </location>
</feature>
<evidence type="ECO:0000259" key="6">
    <source>
        <dbReference type="PROSITE" id="PS51519"/>
    </source>
</evidence>
<protein>
    <recommendedName>
        <fullName evidence="6">RWP-RK domain-containing protein</fullName>
    </recommendedName>
</protein>
<evidence type="ECO:0000256" key="3">
    <source>
        <dbReference type="ARBA" id="ARBA00023163"/>
    </source>
</evidence>
<evidence type="ECO:0000256" key="2">
    <source>
        <dbReference type="ARBA" id="ARBA00023125"/>
    </source>
</evidence>
<dbReference type="GO" id="GO:0003677">
    <property type="term" value="F:DNA binding"/>
    <property type="evidence" value="ECO:0007669"/>
    <property type="project" value="UniProtKB-KW"/>
</dbReference>
<dbReference type="Pfam" id="PF02042">
    <property type="entry name" value="RWP-RK"/>
    <property type="match status" value="1"/>
</dbReference>
<feature type="compositionally biased region" description="Low complexity" evidence="5">
    <location>
        <begin position="311"/>
        <end position="320"/>
    </location>
</feature>
<dbReference type="GO" id="GO:0003700">
    <property type="term" value="F:DNA-binding transcription factor activity"/>
    <property type="evidence" value="ECO:0007669"/>
    <property type="project" value="InterPro"/>
</dbReference>
<dbReference type="PANTHER" id="PTHR32002:SF41">
    <property type="entry name" value="PROTEIN NLP8"/>
    <property type="match status" value="1"/>
</dbReference>
<evidence type="ECO:0000256" key="1">
    <source>
        <dbReference type="ARBA" id="ARBA00023015"/>
    </source>
</evidence>
<dbReference type="PANTHER" id="PTHR32002">
    <property type="entry name" value="PROTEIN NLP8"/>
    <property type="match status" value="1"/>
</dbReference>
<keyword evidence="8" id="KW-1185">Reference proteome</keyword>
<dbReference type="InterPro" id="IPR045012">
    <property type="entry name" value="NLP"/>
</dbReference>
<gene>
    <name evidence="7" type="ORF">CEUSTIGMA_g1295.t1</name>
</gene>
<feature type="compositionally biased region" description="Polar residues" evidence="5">
    <location>
        <begin position="223"/>
        <end position="233"/>
    </location>
</feature>
<feature type="compositionally biased region" description="Basic and acidic residues" evidence="5">
    <location>
        <begin position="288"/>
        <end position="300"/>
    </location>
</feature>
<dbReference type="EMBL" id="BEGY01000005">
    <property type="protein sequence ID" value="GAX73845.1"/>
    <property type="molecule type" value="Genomic_DNA"/>
</dbReference>
<keyword evidence="4" id="KW-0539">Nucleus</keyword>
<evidence type="ECO:0000313" key="7">
    <source>
        <dbReference type="EMBL" id="GAX73845.1"/>
    </source>
</evidence>
<evidence type="ECO:0000313" key="8">
    <source>
        <dbReference type="Proteomes" id="UP000232323"/>
    </source>
</evidence>
<reference evidence="7 8" key="1">
    <citation type="submission" date="2017-08" db="EMBL/GenBank/DDBJ databases">
        <title>Acidophilic green algal genome provides insights into adaptation to an acidic environment.</title>
        <authorList>
            <person name="Hirooka S."/>
            <person name="Hirose Y."/>
            <person name="Kanesaki Y."/>
            <person name="Higuchi S."/>
            <person name="Fujiwara T."/>
            <person name="Onuma R."/>
            <person name="Era A."/>
            <person name="Ohbayashi R."/>
            <person name="Uzuka A."/>
            <person name="Nozaki H."/>
            <person name="Yoshikawa H."/>
            <person name="Miyagishima S.Y."/>
        </authorList>
    </citation>
    <scope>NUCLEOTIDE SEQUENCE [LARGE SCALE GENOMIC DNA]</scope>
    <source>
        <strain evidence="7 8">NIES-2499</strain>
    </source>
</reference>
<evidence type="ECO:0000256" key="5">
    <source>
        <dbReference type="SAM" id="MobiDB-lite"/>
    </source>
</evidence>
<proteinExistence type="predicted"/>
<dbReference type="STRING" id="1157962.A0A250WSP8"/>
<evidence type="ECO:0000256" key="4">
    <source>
        <dbReference type="ARBA" id="ARBA00023242"/>
    </source>
</evidence>
<keyword evidence="3" id="KW-0804">Transcription</keyword>
<keyword evidence="1" id="KW-0805">Transcription regulation</keyword>
<feature type="compositionally biased region" description="Acidic residues" evidence="5">
    <location>
        <begin position="250"/>
        <end position="287"/>
    </location>
</feature>
<comment type="caution">
    <text evidence="7">The sequence shown here is derived from an EMBL/GenBank/DDBJ whole genome shotgun (WGS) entry which is preliminary data.</text>
</comment>
<sequence>MDSPQQRFQKRLLKLLTELSHSVLAEILQGGSLIQIWMSTEGGTLCTFGMPFCISAAGGDLLALYRCASARYTFSSLKTKTDRNLVERAYLNLEVIMSTNTSSDLSESSCPRFTDATHCLINALLIFPIFEAPPSSVHVREGSGSQPLAVVEVVTVDRSSDMKKLLERVNPYLEAAGFCSVRPSGSAGECTGGQSSAEDQNLLQQPSGTLSELSDMIRPRQGPLTNKSKNKVSSVGAPGEVDTDSKVEEEGQDIEQEMEVEEMKEEEEEGEEEVEEDEKEEEEEEVEDHQTPGDDSEGLHVGEGPSGSGGNKISKGGPNPRAVKGSGVSLRYLDLQAQFGVGLRKAAENLGVSATTLKRACRRHGIKRWPCRTLAKLNKNASYVTIYLGGVPPASSRHGITVPLPSNTTLISTTYEAAVHEPAVRHVAPSEIRGQTSMYADYLALQQRQVDAVHFGGHGQLHANHLTMNQGPSIFQPPMQEQPNAVQLALSRQQVNSLQSQHKIEDKAPHELEELMAEARALEMQAHLMHLQSQMMQRSLEQQQQQITE</sequence>
<name>A0A250WSP8_9CHLO</name>
<keyword evidence="2" id="KW-0238">DNA-binding</keyword>
<organism evidence="7 8">
    <name type="scientific">Chlamydomonas eustigma</name>
    <dbReference type="NCBI Taxonomy" id="1157962"/>
    <lineage>
        <taxon>Eukaryota</taxon>
        <taxon>Viridiplantae</taxon>
        <taxon>Chlorophyta</taxon>
        <taxon>core chlorophytes</taxon>
        <taxon>Chlorophyceae</taxon>
        <taxon>CS clade</taxon>
        <taxon>Chlamydomonadales</taxon>
        <taxon>Chlamydomonadaceae</taxon>
        <taxon>Chlamydomonas</taxon>
    </lineage>
</organism>
<dbReference type="OrthoDB" id="6270329at2759"/>
<feature type="domain" description="RWP-RK" evidence="6">
    <location>
        <begin position="314"/>
        <end position="397"/>
    </location>
</feature>